<evidence type="ECO:0000256" key="1">
    <source>
        <dbReference type="SAM" id="MobiDB-lite"/>
    </source>
</evidence>
<evidence type="ECO:0000313" key="3">
    <source>
        <dbReference type="Proteomes" id="UP000237000"/>
    </source>
</evidence>
<keyword evidence="3" id="KW-1185">Reference proteome</keyword>
<feature type="region of interest" description="Disordered" evidence="1">
    <location>
        <begin position="27"/>
        <end position="52"/>
    </location>
</feature>
<dbReference type="AlphaFoldDB" id="A0A2P5APB7"/>
<proteinExistence type="predicted"/>
<organism evidence="2 3">
    <name type="scientific">Trema orientale</name>
    <name type="common">Charcoal tree</name>
    <name type="synonym">Celtis orientalis</name>
    <dbReference type="NCBI Taxonomy" id="63057"/>
    <lineage>
        <taxon>Eukaryota</taxon>
        <taxon>Viridiplantae</taxon>
        <taxon>Streptophyta</taxon>
        <taxon>Embryophyta</taxon>
        <taxon>Tracheophyta</taxon>
        <taxon>Spermatophyta</taxon>
        <taxon>Magnoliopsida</taxon>
        <taxon>eudicotyledons</taxon>
        <taxon>Gunneridae</taxon>
        <taxon>Pentapetalae</taxon>
        <taxon>rosids</taxon>
        <taxon>fabids</taxon>
        <taxon>Rosales</taxon>
        <taxon>Cannabaceae</taxon>
        <taxon>Trema</taxon>
    </lineage>
</organism>
<reference evidence="3" key="1">
    <citation type="submission" date="2016-06" db="EMBL/GenBank/DDBJ databases">
        <title>Parallel loss of symbiosis genes in relatives of nitrogen-fixing non-legume Parasponia.</title>
        <authorList>
            <person name="Van Velzen R."/>
            <person name="Holmer R."/>
            <person name="Bu F."/>
            <person name="Rutten L."/>
            <person name="Van Zeijl A."/>
            <person name="Liu W."/>
            <person name="Santuari L."/>
            <person name="Cao Q."/>
            <person name="Sharma T."/>
            <person name="Shen D."/>
            <person name="Roswanjaya Y."/>
            <person name="Wardhani T."/>
            <person name="Kalhor M.S."/>
            <person name="Jansen J."/>
            <person name="Van den Hoogen J."/>
            <person name="Gungor B."/>
            <person name="Hartog M."/>
            <person name="Hontelez J."/>
            <person name="Verver J."/>
            <person name="Yang W.-C."/>
            <person name="Schijlen E."/>
            <person name="Repin R."/>
            <person name="Schilthuizen M."/>
            <person name="Schranz E."/>
            <person name="Heidstra R."/>
            <person name="Miyata K."/>
            <person name="Fedorova E."/>
            <person name="Kohlen W."/>
            <person name="Bisseling T."/>
            <person name="Smit S."/>
            <person name="Geurts R."/>
        </authorList>
    </citation>
    <scope>NUCLEOTIDE SEQUENCE [LARGE SCALE GENOMIC DNA]</scope>
    <source>
        <strain evidence="3">cv. RG33-2</strain>
    </source>
</reference>
<dbReference type="Proteomes" id="UP000237000">
    <property type="component" value="Unassembled WGS sequence"/>
</dbReference>
<evidence type="ECO:0000313" key="2">
    <source>
        <dbReference type="EMBL" id="PON38291.1"/>
    </source>
</evidence>
<gene>
    <name evidence="2" type="ORF">TorRG33x02_345430</name>
</gene>
<protein>
    <submittedName>
        <fullName evidence="2">Uncharacterized protein</fullName>
    </submittedName>
</protein>
<sequence>MGGVMELEHYKKTVVNKSTCITKWCTDSPSKTPEAQPSPAQPSTVRTSPNHTTAITSECDHILHLTRFGATTPPLPTRDVCLHYARVMARGIHSACTEPQTLALFSEF</sequence>
<name>A0A2P5APB7_TREOI</name>
<feature type="compositionally biased region" description="Polar residues" evidence="1">
    <location>
        <begin position="41"/>
        <end position="52"/>
    </location>
</feature>
<comment type="caution">
    <text evidence="2">The sequence shown here is derived from an EMBL/GenBank/DDBJ whole genome shotgun (WGS) entry which is preliminary data.</text>
</comment>
<dbReference type="EMBL" id="JXTC01000759">
    <property type="protein sequence ID" value="PON38291.1"/>
    <property type="molecule type" value="Genomic_DNA"/>
</dbReference>
<accession>A0A2P5APB7</accession>
<dbReference type="InParanoid" id="A0A2P5APB7"/>
<dbReference type="OrthoDB" id="10470187at2759"/>